<feature type="region of interest" description="Disordered" evidence="1">
    <location>
        <begin position="52"/>
        <end position="75"/>
    </location>
</feature>
<dbReference type="AlphaFoldDB" id="A0A1J7BAE6"/>
<evidence type="ECO:0008006" key="4">
    <source>
        <dbReference type="Google" id="ProtNLM"/>
    </source>
</evidence>
<evidence type="ECO:0000313" key="2">
    <source>
        <dbReference type="EMBL" id="OIV35590.1"/>
    </source>
</evidence>
<dbReference type="Pfam" id="PF11452">
    <property type="entry name" value="DUF3000"/>
    <property type="match status" value="1"/>
</dbReference>
<accession>A0A1J7BAE6</accession>
<gene>
    <name evidence="2" type="ORF">BIV57_20815</name>
</gene>
<organism evidence="2 3">
    <name type="scientific">Mangrovactinospora gilvigrisea</name>
    <dbReference type="NCBI Taxonomy" id="1428644"/>
    <lineage>
        <taxon>Bacteria</taxon>
        <taxon>Bacillati</taxon>
        <taxon>Actinomycetota</taxon>
        <taxon>Actinomycetes</taxon>
        <taxon>Kitasatosporales</taxon>
        <taxon>Streptomycetaceae</taxon>
        <taxon>Mangrovactinospora</taxon>
    </lineage>
</organism>
<dbReference type="EMBL" id="MLCF01000144">
    <property type="protein sequence ID" value="OIV35590.1"/>
    <property type="molecule type" value="Genomic_DNA"/>
</dbReference>
<dbReference type="InterPro" id="IPR021555">
    <property type="entry name" value="DUF3000"/>
</dbReference>
<feature type="compositionally biased region" description="Acidic residues" evidence="1">
    <location>
        <begin position="54"/>
        <end position="64"/>
    </location>
</feature>
<dbReference type="Proteomes" id="UP000243342">
    <property type="component" value="Unassembled WGS sequence"/>
</dbReference>
<evidence type="ECO:0000313" key="3">
    <source>
        <dbReference type="Proteomes" id="UP000243342"/>
    </source>
</evidence>
<name>A0A1J7BAE6_9ACTN</name>
<dbReference type="STRING" id="1428644.BIV57_20815"/>
<reference evidence="2 3" key="1">
    <citation type="submission" date="2016-10" db="EMBL/GenBank/DDBJ databases">
        <title>Genome sequence of Streptomyces gilvigriseus MUSC 26.</title>
        <authorList>
            <person name="Lee L.-H."/>
            <person name="Ser H.-L."/>
        </authorList>
    </citation>
    <scope>NUCLEOTIDE SEQUENCE [LARGE SCALE GENOMIC DNA]</scope>
    <source>
        <strain evidence="2 3">MUSC 26</strain>
    </source>
</reference>
<proteinExistence type="predicted"/>
<evidence type="ECO:0000256" key="1">
    <source>
        <dbReference type="SAM" id="MobiDB-lite"/>
    </source>
</evidence>
<protein>
    <recommendedName>
        <fullName evidence="4">DUF3000 domain-containing protein</fullName>
    </recommendedName>
</protein>
<comment type="caution">
    <text evidence="2">The sequence shown here is derived from an EMBL/GenBank/DDBJ whole genome shotgun (WGS) entry which is preliminary data.</text>
</comment>
<sequence length="215" mass="22214">MGGPAEGPAAPAAFRRAVESLRAGALRPEVAAEVIRAPRRLAPFSFAVSGEVGAAEDGDGDERGDDGGPGIGTADGRLILLHDPDGQDAWRGEYRVVVLVQADLEPELASDPLLPDVGWSWLSEALAARGCAYAEPSGTVSRSSSHFFGGLAGRDPSTRIEIRASWTPLAAPQAPEGVPELGCHLAAWGELLCAAAGLPPVQEGVIAMPRPGRGR</sequence>
<keyword evidence="3" id="KW-1185">Reference proteome</keyword>